<dbReference type="PANTHER" id="PTHR43537">
    <property type="entry name" value="TRANSCRIPTIONAL REGULATOR, GNTR FAMILY"/>
    <property type="match status" value="1"/>
</dbReference>
<evidence type="ECO:0000256" key="2">
    <source>
        <dbReference type="ARBA" id="ARBA00023125"/>
    </source>
</evidence>
<dbReference type="Proteomes" id="UP000465866">
    <property type="component" value="Chromosome"/>
</dbReference>
<dbReference type="SMART" id="SM00345">
    <property type="entry name" value="HTH_GNTR"/>
    <property type="match status" value="1"/>
</dbReference>
<evidence type="ECO:0000313" key="6">
    <source>
        <dbReference type="Proteomes" id="UP000465866"/>
    </source>
</evidence>
<dbReference type="PRINTS" id="PR00035">
    <property type="entry name" value="HTHGNTR"/>
</dbReference>
<proteinExistence type="predicted"/>
<dbReference type="Gene3D" id="1.20.120.530">
    <property type="entry name" value="GntR ligand-binding domain-like"/>
    <property type="match status" value="1"/>
</dbReference>
<dbReference type="CDD" id="cd07377">
    <property type="entry name" value="WHTH_GntR"/>
    <property type="match status" value="1"/>
</dbReference>
<feature type="domain" description="HTH gntR-type" evidence="4">
    <location>
        <begin position="24"/>
        <end position="94"/>
    </location>
</feature>
<accession>A0A7I7KSH4</accession>
<dbReference type="KEGG" id="mcoo:MCOO_08020"/>
<keyword evidence="2" id="KW-0238">DNA-binding</keyword>
<dbReference type="EMBL" id="AP022569">
    <property type="protein sequence ID" value="BBX44787.1"/>
    <property type="molecule type" value="Genomic_DNA"/>
</dbReference>
<dbReference type="Pfam" id="PF00392">
    <property type="entry name" value="GntR"/>
    <property type="match status" value="1"/>
</dbReference>
<dbReference type="SUPFAM" id="SSF48008">
    <property type="entry name" value="GntR ligand-binding domain-like"/>
    <property type="match status" value="1"/>
</dbReference>
<gene>
    <name evidence="5" type="ORF">MCOO_08020</name>
</gene>
<organism evidence="5 6">
    <name type="scientific">Mycobacterium cookii</name>
    <dbReference type="NCBI Taxonomy" id="1775"/>
    <lineage>
        <taxon>Bacteria</taxon>
        <taxon>Bacillati</taxon>
        <taxon>Actinomycetota</taxon>
        <taxon>Actinomycetes</taxon>
        <taxon>Mycobacteriales</taxon>
        <taxon>Mycobacteriaceae</taxon>
        <taxon>Mycobacterium</taxon>
    </lineage>
</organism>
<dbReference type="InterPro" id="IPR036388">
    <property type="entry name" value="WH-like_DNA-bd_sf"/>
</dbReference>
<protein>
    <submittedName>
        <fullName evidence="5">GntR family transcriptional regulator</fullName>
    </submittedName>
</protein>
<dbReference type="Gene3D" id="1.10.10.10">
    <property type="entry name" value="Winged helix-like DNA-binding domain superfamily/Winged helix DNA-binding domain"/>
    <property type="match status" value="1"/>
</dbReference>
<dbReference type="InterPro" id="IPR008920">
    <property type="entry name" value="TF_FadR/GntR_C"/>
</dbReference>
<dbReference type="InterPro" id="IPR011711">
    <property type="entry name" value="GntR_C"/>
</dbReference>
<dbReference type="SUPFAM" id="SSF46785">
    <property type="entry name" value="Winged helix' DNA-binding domain"/>
    <property type="match status" value="1"/>
</dbReference>
<evidence type="ECO:0000256" key="1">
    <source>
        <dbReference type="ARBA" id="ARBA00023015"/>
    </source>
</evidence>
<dbReference type="Pfam" id="PF07729">
    <property type="entry name" value="FCD"/>
    <property type="match status" value="1"/>
</dbReference>
<keyword evidence="3" id="KW-0804">Transcription</keyword>
<dbReference type="GO" id="GO:0003677">
    <property type="term" value="F:DNA binding"/>
    <property type="evidence" value="ECO:0007669"/>
    <property type="project" value="UniProtKB-KW"/>
</dbReference>
<name>A0A7I7KSH4_9MYCO</name>
<dbReference type="InterPro" id="IPR036390">
    <property type="entry name" value="WH_DNA-bd_sf"/>
</dbReference>
<evidence type="ECO:0000313" key="5">
    <source>
        <dbReference type="EMBL" id="BBX44787.1"/>
    </source>
</evidence>
<dbReference type="PROSITE" id="PS50949">
    <property type="entry name" value="HTH_GNTR"/>
    <property type="match status" value="1"/>
</dbReference>
<evidence type="ECO:0000259" key="4">
    <source>
        <dbReference type="PROSITE" id="PS50949"/>
    </source>
</evidence>
<dbReference type="GO" id="GO:0003700">
    <property type="term" value="F:DNA-binding transcription factor activity"/>
    <property type="evidence" value="ECO:0007669"/>
    <property type="project" value="InterPro"/>
</dbReference>
<dbReference type="SMART" id="SM00895">
    <property type="entry name" value="FCD"/>
    <property type="match status" value="1"/>
</dbReference>
<dbReference type="PANTHER" id="PTHR43537:SF5">
    <property type="entry name" value="UXU OPERON TRANSCRIPTIONAL REGULATOR"/>
    <property type="match status" value="1"/>
</dbReference>
<reference evidence="5 6" key="1">
    <citation type="journal article" date="2019" name="Emerg. Microbes Infect.">
        <title>Comprehensive subspecies identification of 175 nontuberculous mycobacteria species based on 7547 genomic profiles.</title>
        <authorList>
            <person name="Matsumoto Y."/>
            <person name="Kinjo T."/>
            <person name="Motooka D."/>
            <person name="Nabeya D."/>
            <person name="Jung N."/>
            <person name="Uechi K."/>
            <person name="Horii T."/>
            <person name="Iida T."/>
            <person name="Fujita J."/>
            <person name="Nakamura S."/>
        </authorList>
    </citation>
    <scope>NUCLEOTIDE SEQUENCE [LARGE SCALE GENOMIC DNA]</scope>
    <source>
        <strain evidence="5 6">JCM 12404</strain>
    </source>
</reference>
<evidence type="ECO:0000256" key="3">
    <source>
        <dbReference type="ARBA" id="ARBA00023163"/>
    </source>
</evidence>
<keyword evidence="6" id="KW-1185">Reference proteome</keyword>
<keyword evidence="1" id="KW-0805">Transcription regulation</keyword>
<dbReference type="AlphaFoldDB" id="A0A7I7KSH4"/>
<dbReference type="InterPro" id="IPR000524">
    <property type="entry name" value="Tscrpt_reg_HTH_GntR"/>
</dbReference>
<sequence length="258" mass="28012">MMEAANAASTPSRSDVKLSPFEVPKASDVLASELRERILSGELVEGVPLPAERDLVKQTQMSRATVREALRILEVQNLVRVKAGRAGGAFVQRPTTKSMVSSVSMLIRGRRIKLVDLMETREALEPFCAELAARNRTDADLTELDRANEAIADPEANLEQFLQANLDWHVGVAVAGHNELLIGFMTALSQAIYAGTQNEAFVDAEVRAVTSQAHQAITAAISGRDAAAAARRMRRHVHSYAAALAESDERDAIDVGER</sequence>